<dbReference type="EMBL" id="HACA01005236">
    <property type="protein sequence ID" value="CDW22597.1"/>
    <property type="molecule type" value="Transcribed_RNA"/>
</dbReference>
<keyword evidence="1" id="KW-0812">Transmembrane</keyword>
<dbReference type="AlphaFoldDB" id="A0A0K2TAK4"/>
<protein>
    <submittedName>
        <fullName evidence="2">Uncharacterized protein</fullName>
    </submittedName>
</protein>
<accession>A0A0K2TAK4</accession>
<reference evidence="2" key="1">
    <citation type="submission" date="2014-05" db="EMBL/GenBank/DDBJ databases">
        <authorList>
            <person name="Chronopoulou M."/>
        </authorList>
    </citation>
    <scope>NUCLEOTIDE SEQUENCE</scope>
    <source>
        <tissue evidence="2">Whole organism</tissue>
    </source>
</reference>
<organism evidence="2">
    <name type="scientific">Lepeophtheirus salmonis</name>
    <name type="common">Salmon louse</name>
    <name type="synonym">Caligus salmonis</name>
    <dbReference type="NCBI Taxonomy" id="72036"/>
    <lineage>
        <taxon>Eukaryota</taxon>
        <taxon>Metazoa</taxon>
        <taxon>Ecdysozoa</taxon>
        <taxon>Arthropoda</taxon>
        <taxon>Crustacea</taxon>
        <taxon>Multicrustacea</taxon>
        <taxon>Hexanauplia</taxon>
        <taxon>Copepoda</taxon>
        <taxon>Siphonostomatoida</taxon>
        <taxon>Caligidae</taxon>
        <taxon>Lepeophtheirus</taxon>
    </lineage>
</organism>
<sequence length="44" mass="5518">CNIATYYIYFFHLLLFLLRYSVKIRCNLVIDYNYVNYNLYLRVI</sequence>
<name>A0A0K2TAK4_LEPSM</name>
<evidence type="ECO:0000256" key="1">
    <source>
        <dbReference type="SAM" id="Phobius"/>
    </source>
</evidence>
<feature type="non-terminal residue" evidence="2">
    <location>
        <position position="1"/>
    </location>
</feature>
<proteinExistence type="predicted"/>
<evidence type="ECO:0000313" key="2">
    <source>
        <dbReference type="EMBL" id="CDW22597.1"/>
    </source>
</evidence>
<keyword evidence="1" id="KW-1133">Transmembrane helix</keyword>
<feature type="transmembrane region" description="Helical" evidence="1">
    <location>
        <begin position="6"/>
        <end position="22"/>
    </location>
</feature>
<keyword evidence="1" id="KW-0472">Membrane</keyword>